<evidence type="ECO:0000313" key="2">
    <source>
        <dbReference type="Proteomes" id="UP000001542"/>
    </source>
</evidence>
<organism evidence="1 2">
    <name type="scientific">Trichomonas vaginalis (strain ATCC PRA-98 / G3)</name>
    <dbReference type="NCBI Taxonomy" id="412133"/>
    <lineage>
        <taxon>Eukaryota</taxon>
        <taxon>Metamonada</taxon>
        <taxon>Parabasalia</taxon>
        <taxon>Trichomonadida</taxon>
        <taxon>Trichomonadidae</taxon>
        <taxon>Trichomonas</taxon>
    </lineage>
</organism>
<evidence type="ECO:0000313" key="1">
    <source>
        <dbReference type="EMBL" id="EAY02022.1"/>
    </source>
</evidence>
<dbReference type="InParanoid" id="A2EZ89"/>
<dbReference type="EMBL" id="DS113549">
    <property type="protein sequence ID" value="EAY02022.1"/>
    <property type="molecule type" value="Genomic_DNA"/>
</dbReference>
<dbReference type="VEuPathDB" id="TrichDB:TVAGG3_0807750"/>
<dbReference type="InterPro" id="IPR015374">
    <property type="entry name" value="ChAPs"/>
</dbReference>
<dbReference type="RefSeq" id="XP_001330482.1">
    <property type="nucleotide sequence ID" value="XM_001330447.1"/>
</dbReference>
<dbReference type="GO" id="GO:0006893">
    <property type="term" value="P:Golgi to plasma membrane transport"/>
    <property type="evidence" value="ECO:0000318"/>
    <property type="project" value="GO_Central"/>
</dbReference>
<dbReference type="Proteomes" id="UP000001542">
    <property type="component" value="Unassembled WGS sequence"/>
</dbReference>
<dbReference type="VEuPathDB" id="TrichDB:TVAG_051540"/>
<dbReference type="STRING" id="5722.A2EZ89"/>
<dbReference type="PANTHER" id="PTHR31975:SF1">
    <property type="entry name" value="BUD SITE SELECTION PROTEIN 7-RELATED"/>
    <property type="match status" value="1"/>
</dbReference>
<sequence length="567" mass="62762">MTNRFIESLNLEGVIESINSDLYSLRRQMTKGNVHGLGPPDLIILTKKTDNPDCPIVKSYHYVSGLTISSPSSFAAYFASLTNLIPKSILGSPKYSLIEGICYTWDAFSNVDIQITVKNPGSCNITALSDKQIYNISELTWRELTICTTLRFWRASEPLFAMLFGYTPISVPACHLLTPEHLSCDDIRFVVTALPPSNELDVAIANALIASKERAKSMAFLRELATIAPRILTIILKYIPVGSPTYPELSSNIYAAYSKFPDDINLACACVDINLARNEANKCLNFVPLLLSSMWRDPEACIALARINIAQNRADDAIFFLNAACYSREPAWMSPIINLPVYQTTKSKKFAKSDISPQEQLLCVSHFCGPAFNFYRCLSELANDVGIIKLQTMMKYKSFTAKTVIPKNPELDVFAENPPQSVSHFDFDLRDENLFDPGISSSSVPPALISTLPTSAKLISAAEYVFKDIQLCDSLKRSPQFPTSLDAVRLALSGIRVGDMEAVEVALKYIKGVSPFADLLRMRMVCETKWTSLSSLFHEPPKGSTLNEVNAATFAKTLSIGLESFII</sequence>
<dbReference type="Gene3D" id="1.25.40.10">
    <property type="entry name" value="Tetratricopeptide repeat domain"/>
    <property type="match status" value="1"/>
</dbReference>
<reference evidence="1" key="2">
    <citation type="journal article" date="2007" name="Science">
        <title>Draft genome sequence of the sexually transmitted pathogen Trichomonas vaginalis.</title>
        <authorList>
            <person name="Carlton J.M."/>
            <person name="Hirt R.P."/>
            <person name="Silva J.C."/>
            <person name="Delcher A.L."/>
            <person name="Schatz M."/>
            <person name="Zhao Q."/>
            <person name="Wortman J.R."/>
            <person name="Bidwell S.L."/>
            <person name="Alsmark U.C.M."/>
            <person name="Besteiro S."/>
            <person name="Sicheritz-Ponten T."/>
            <person name="Noel C.J."/>
            <person name="Dacks J.B."/>
            <person name="Foster P.G."/>
            <person name="Simillion C."/>
            <person name="Van de Peer Y."/>
            <person name="Miranda-Saavedra D."/>
            <person name="Barton G.J."/>
            <person name="Westrop G.D."/>
            <person name="Mueller S."/>
            <person name="Dessi D."/>
            <person name="Fiori P.L."/>
            <person name="Ren Q."/>
            <person name="Paulsen I."/>
            <person name="Zhang H."/>
            <person name="Bastida-Corcuera F.D."/>
            <person name="Simoes-Barbosa A."/>
            <person name="Brown M.T."/>
            <person name="Hayes R.D."/>
            <person name="Mukherjee M."/>
            <person name="Okumura C.Y."/>
            <person name="Schneider R."/>
            <person name="Smith A.J."/>
            <person name="Vanacova S."/>
            <person name="Villalvazo M."/>
            <person name="Haas B.J."/>
            <person name="Pertea M."/>
            <person name="Feldblyum T.V."/>
            <person name="Utterback T.R."/>
            <person name="Shu C.L."/>
            <person name="Osoegawa K."/>
            <person name="de Jong P.J."/>
            <person name="Hrdy I."/>
            <person name="Horvathova L."/>
            <person name="Zubacova Z."/>
            <person name="Dolezal P."/>
            <person name="Malik S.B."/>
            <person name="Logsdon J.M. Jr."/>
            <person name="Henze K."/>
            <person name="Gupta A."/>
            <person name="Wang C.C."/>
            <person name="Dunne R.L."/>
            <person name="Upcroft J.A."/>
            <person name="Upcroft P."/>
            <person name="White O."/>
            <person name="Salzberg S.L."/>
            <person name="Tang P."/>
            <person name="Chiu C.-H."/>
            <person name="Lee Y.-S."/>
            <person name="Embley T.M."/>
            <person name="Coombs G.H."/>
            <person name="Mottram J.C."/>
            <person name="Tachezy J."/>
            <person name="Fraser-Liggett C.M."/>
            <person name="Johnson P.J."/>
        </authorList>
    </citation>
    <scope>NUCLEOTIDE SEQUENCE [LARGE SCALE GENOMIC DNA]</scope>
    <source>
        <strain evidence="1">G3</strain>
    </source>
</reference>
<protein>
    <submittedName>
        <fullName evidence="1">Uncharacterized protein</fullName>
    </submittedName>
</protein>
<accession>A2EZ89</accession>
<dbReference type="GO" id="GO:0034044">
    <property type="term" value="C:exomer complex"/>
    <property type="evidence" value="ECO:0000318"/>
    <property type="project" value="GO_Central"/>
</dbReference>
<proteinExistence type="predicted"/>
<keyword evidence="2" id="KW-1185">Reference proteome</keyword>
<dbReference type="KEGG" id="tva:4759845"/>
<reference evidence="1" key="1">
    <citation type="submission" date="2006-10" db="EMBL/GenBank/DDBJ databases">
        <authorList>
            <person name="Amadeo P."/>
            <person name="Zhao Q."/>
            <person name="Wortman J."/>
            <person name="Fraser-Liggett C."/>
            <person name="Carlton J."/>
        </authorList>
    </citation>
    <scope>NUCLEOTIDE SEQUENCE</scope>
    <source>
        <strain evidence="1">G3</strain>
    </source>
</reference>
<dbReference type="InterPro" id="IPR011990">
    <property type="entry name" value="TPR-like_helical_dom_sf"/>
</dbReference>
<gene>
    <name evidence="1" type="ORF">TVAG_051540</name>
</gene>
<dbReference type="FunFam" id="1.25.40.10:FF:002640">
    <property type="entry name" value="Uncharacterized protein"/>
    <property type="match status" value="1"/>
</dbReference>
<name>A2EZ89_TRIV3</name>
<dbReference type="PANTHER" id="PTHR31975">
    <property type="entry name" value="BUD SITE SELECTION PROTEIN 7-RELATED"/>
    <property type="match status" value="1"/>
</dbReference>
<dbReference type="AlphaFoldDB" id="A2EZ89"/>
<dbReference type="OrthoDB" id="434695at2759"/>
<dbReference type="Pfam" id="PF09295">
    <property type="entry name" value="ChAPs"/>
    <property type="match status" value="1"/>
</dbReference>